<feature type="signal peptide" evidence="2">
    <location>
        <begin position="1"/>
        <end position="26"/>
    </location>
</feature>
<accession>A0A5S5ACR2</accession>
<keyword evidence="2" id="KW-0732">Signal</keyword>
<feature type="chain" id="PRO_5024459182" evidence="2">
    <location>
        <begin position="27"/>
        <end position="221"/>
    </location>
</feature>
<proteinExistence type="predicted"/>
<organism evidence="4 5">
    <name type="scientific">Thermosediminibacter litoriperuensis</name>
    <dbReference type="NCBI Taxonomy" id="291989"/>
    <lineage>
        <taxon>Bacteria</taxon>
        <taxon>Bacillati</taxon>
        <taxon>Bacillota</taxon>
        <taxon>Clostridia</taxon>
        <taxon>Thermosediminibacterales</taxon>
        <taxon>Thermosediminibacteraceae</taxon>
        <taxon>Thermosediminibacter</taxon>
    </lineage>
</organism>
<keyword evidence="5" id="KW-1185">Reference proteome</keyword>
<dbReference type="SUPFAM" id="SSF55797">
    <property type="entry name" value="PR-1-like"/>
    <property type="match status" value="1"/>
</dbReference>
<gene>
    <name evidence="4" type="ORF">LZ11_02511</name>
</gene>
<dbReference type="Proteomes" id="UP000322294">
    <property type="component" value="Unassembled WGS sequence"/>
</dbReference>
<dbReference type="EMBL" id="VNHO01000064">
    <property type="protein sequence ID" value="TYP46576.1"/>
    <property type="molecule type" value="Genomic_DNA"/>
</dbReference>
<dbReference type="Pfam" id="PF00188">
    <property type="entry name" value="CAP"/>
    <property type="match status" value="1"/>
</dbReference>
<feature type="compositionally biased region" description="Pro residues" evidence="1">
    <location>
        <begin position="70"/>
        <end position="80"/>
    </location>
</feature>
<dbReference type="AlphaFoldDB" id="A0A5S5ACR2"/>
<dbReference type="PANTHER" id="PTHR31157">
    <property type="entry name" value="SCP DOMAIN-CONTAINING PROTEIN"/>
    <property type="match status" value="1"/>
</dbReference>
<dbReference type="Gene3D" id="3.40.33.10">
    <property type="entry name" value="CAP"/>
    <property type="match status" value="1"/>
</dbReference>
<evidence type="ECO:0000259" key="3">
    <source>
        <dbReference type="Pfam" id="PF00188"/>
    </source>
</evidence>
<sequence length="221" mass="23977">MRKTLRNLIVLTLLAALVLLPGVASAAGWITVKFVYNGKVQTFRIPFDGFKSGKYTCTINIPKPGQAPSKPAPQPTPQPVPGDEKPTTPPVKGLTADEQEMLNLVNAERKKAGLKPLEIDMRLVDLSRKKSKDMIENNYFGHTSPTYGTPFQALKAAGVSYRYAGENIAGAPTVKRAHEGLMNSPGHRANILNPNYNRIGIGIVDGGPYGKMFTQTFIGTN</sequence>
<name>A0A5S5ACR2_9FIRM</name>
<dbReference type="PANTHER" id="PTHR31157:SF1">
    <property type="entry name" value="SCP DOMAIN-CONTAINING PROTEIN"/>
    <property type="match status" value="1"/>
</dbReference>
<dbReference type="RefSeq" id="WP_148868127.1">
    <property type="nucleotide sequence ID" value="NZ_VNHO01000064.1"/>
</dbReference>
<evidence type="ECO:0000313" key="4">
    <source>
        <dbReference type="EMBL" id="TYP46576.1"/>
    </source>
</evidence>
<protein>
    <submittedName>
        <fullName evidence="4">Putative YkwD family protein</fullName>
    </submittedName>
</protein>
<feature type="region of interest" description="Disordered" evidence="1">
    <location>
        <begin position="62"/>
        <end position="93"/>
    </location>
</feature>
<evidence type="ECO:0000256" key="1">
    <source>
        <dbReference type="SAM" id="MobiDB-lite"/>
    </source>
</evidence>
<dbReference type="InterPro" id="IPR035940">
    <property type="entry name" value="CAP_sf"/>
</dbReference>
<dbReference type="OrthoDB" id="9783944at2"/>
<dbReference type="InterPro" id="IPR014258">
    <property type="entry name" value="CAP_domain_YkwD-like"/>
</dbReference>
<comment type="caution">
    <text evidence="4">The sequence shown here is derived from an EMBL/GenBank/DDBJ whole genome shotgun (WGS) entry which is preliminary data.</text>
</comment>
<dbReference type="CDD" id="cd05379">
    <property type="entry name" value="CAP_bacterial"/>
    <property type="match status" value="1"/>
</dbReference>
<feature type="domain" description="SCP" evidence="3">
    <location>
        <begin position="102"/>
        <end position="217"/>
    </location>
</feature>
<dbReference type="NCBIfam" id="TIGR02909">
    <property type="entry name" value="spore_YkwD"/>
    <property type="match status" value="1"/>
</dbReference>
<evidence type="ECO:0000313" key="5">
    <source>
        <dbReference type="Proteomes" id="UP000322294"/>
    </source>
</evidence>
<dbReference type="InterPro" id="IPR014044">
    <property type="entry name" value="CAP_dom"/>
</dbReference>
<evidence type="ECO:0000256" key="2">
    <source>
        <dbReference type="SAM" id="SignalP"/>
    </source>
</evidence>
<reference evidence="4 5" key="1">
    <citation type="submission" date="2019-07" db="EMBL/GenBank/DDBJ databases">
        <title>Genomic Encyclopedia of Type Strains, Phase I: the one thousand microbial genomes (KMG-I) project.</title>
        <authorList>
            <person name="Kyrpides N."/>
        </authorList>
    </citation>
    <scope>NUCLEOTIDE SEQUENCE [LARGE SCALE GENOMIC DNA]</scope>
    <source>
        <strain evidence="4 5">DSM 16647</strain>
    </source>
</reference>